<keyword evidence="2" id="KW-1185">Reference proteome</keyword>
<dbReference type="Proteomes" id="UP000011885">
    <property type="component" value="Unassembled WGS sequence"/>
</dbReference>
<comment type="caution">
    <text evidence="1">The sequence shown here is derived from an EMBL/GenBank/DDBJ whole genome shotgun (WGS) entry which is preliminary data.</text>
</comment>
<organism evidence="1 2">
    <name type="scientific">Rhodopirellula sallentina SM41</name>
    <dbReference type="NCBI Taxonomy" id="1263870"/>
    <lineage>
        <taxon>Bacteria</taxon>
        <taxon>Pseudomonadati</taxon>
        <taxon>Planctomycetota</taxon>
        <taxon>Planctomycetia</taxon>
        <taxon>Pirellulales</taxon>
        <taxon>Pirellulaceae</taxon>
        <taxon>Rhodopirellula</taxon>
    </lineage>
</organism>
<reference evidence="1 2" key="1">
    <citation type="journal article" date="2013" name="Mar. Genomics">
        <title>Expression of sulfatases in Rhodopirellula baltica and the diversity of sulfatases in the genus Rhodopirellula.</title>
        <authorList>
            <person name="Wegner C.E."/>
            <person name="Richter-Heitmann T."/>
            <person name="Klindworth A."/>
            <person name="Klockow C."/>
            <person name="Richter M."/>
            <person name="Achstetter T."/>
            <person name="Glockner F.O."/>
            <person name="Harder J."/>
        </authorList>
    </citation>
    <scope>NUCLEOTIDE SEQUENCE [LARGE SCALE GENOMIC DNA]</scope>
    <source>
        <strain evidence="1 2">SM41</strain>
    </source>
</reference>
<sequence>MQKHFAQTLGSWDVVRKGESMNRDELFRLRPRSRERRDCAKPSLR</sequence>
<gene>
    <name evidence="1" type="ORF">RSSM_04506</name>
</gene>
<evidence type="ECO:0000313" key="1">
    <source>
        <dbReference type="EMBL" id="EMI54060.1"/>
    </source>
</evidence>
<dbReference type="PATRIC" id="fig|1263870.3.peg.4767"/>
<evidence type="ECO:0000313" key="2">
    <source>
        <dbReference type="Proteomes" id="UP000011885"/>
    </source>
</evidence>
<name>M5TXZ6_9BACT</name>
<proteinExistence type="predicted"/>
<accession>M5TXZ6</accession>
<dbReference type="EMBL" id="ANOH01000306">
    <property type="protein sequence ID" value="EMI54060.1"/>
    <property type="molecule type" value="Genomic_DNA"/>
</dbReference>
<protein>
    <submittedName>
        <fullName evidence="1">Uncharacterized protein</fullName>
    </submittedName>
</protein>
<dbReference type="AlphaFoldDB" id="M5TXZ6"/>